<feature type="compositionally biased region" description="Basic and acidic residues" evidence="1">
    <location>
        <begin position="222"/>
        <end position="241"/>
    </location>
</feature>
<keyword evidence="3" id="KW-1185">Reference proteome</keyword>
<feature type="compositionally biased region" description="Polar residues" evidence="1">
    <location>
        <begin position="295"/>
        <end position="307"/>
    </location>
</feature>
<feature type="compositionally biased region" description="Acidic residues" evidence="1">
    <location>
        <begin position="1"/>
        <end position="11"/>
    </location>
</feature>
<gene>
    <name evidence="2" type="ORF">ADUPG1_002326</name>
</gene>
<feature type="region of interest" description="Disordered" evidence="1">
    <location>
        <begin position="222"/>
        <end position="242"/>
    </location>
</feature>
<feature type="compositionally biased region" description="Polar residues" evidence="1">
    <location>
        <begin position="193"/>
        <end position="207"/>
    </location>
</feature>
<evidence type="ECO:0000313" key="3">
    <source>
        <dbReference type="Proteomes" id="UP001057375"/>
    </source>
</evidence>
<organism evidence="2 3">
    <name type="scientific">Aduncisulcus paluster</name>
    <dbReference type="NCBI Taxonomy" id="2918883"/>
    <lineage>
        <taxon>Eukaryota</taxon>
        <taxon>Metamonada</taxon>
        <taxon>Carpediemonas-like organisms</taxon>
        <taxon>Aduncisulcus</taxon>
    </lineage>
</organism>
<sequence>RQTDETATEEEASVRTTGFSRSISTLGTPSASSRPTHNHHNRSLSMQSNEQLHIGSTQITPPRPRSSTAPRIRRRTPPQGIIISERSPSIHIDTRERHLPPLVTTENITSQQSASMITSITSPSTASSSSPSSSPSPSSSATQSYDYGTEYSYDTQTRSATISIIEEQSVHPDRLQTRSETETHDRSPIHTLYETSTPPTASPIQTLPSPHSFQDHTIIEEQHTHSDRPQNRSETEMRDRSPIQATYETSRIPTDSPIQSRPSPVAVPPHTTTNMSPVQVDISPTAPLIPENIQQEPASTHIQTQTETIDDHRSVEEAVPEIRSSHIHVVPERVRY</sequence>
<feature type="compositionally biased region" description="Polar residues" evidence="1">
    <location>
        <begin position="43"/>
        <end position="58"/>
    </location>
</feature>
<accession>A0ABQ5KN11</accession>
<feature type="region of interest" description="Disordered" evidence="1">
    <location>
        <begin position="295"/>
        <end position="314"/>
    </location>
</feature>
<comment type="caution">
    <text evidence="2">The sequence shown here is derived from an EMBL/GenBank/DDBJ whole genome shotgun (WGS) entry which is preliminary data.</text>
</comment>
<evidence type="ECO:0000256" key="1">
    <source>
        <dbReference type="SAM" id="MobiDB-lite"/>
    </source>
</evidence>
<protein>
    <submittedName>
        <fullName evidence="2">Uncharacterized protein</fullName>
    </submittedName>
</protein>
<reference evidence="2" key="1">
    <citation type="submission" date="2022-03" db="EMBL/GenBank/DDBJ databases">
        <title>Draft genome sequence of Aduncisulcus paluster, a free-living microaerophilic Fornicata.</title>
        <authorList>
            <person name="Yuyama I."/>
            <person name="Kume K."/>
            <person name="Tamura T."/>
            <person name="Inagaki Y."/>
            <person name="Hashimoto T."/>
        </authorList>
    </citation>
    <scope>NUCLEOTIDE SEQUENCE</scope>
    <source>
        <strain evidence="2">NY0171</strain>
    </source>
</reference>
<feature type="compositionally biased region" description="Polar residues" evidence="1">
    <location>
        <begin position="14"/>
        <end position="35"/>
    </location>
</feature>
<dbReference type="Proteomes" id="UP001057375">
    <property type="component" value="Unassembled WGS sequence"/>
</dbReference>
<feature type="compositionally biased region" description="Low complexity" evidence="1">
    <location>
        <begin position="113"/>
        <end position="142"/>
    </location>
</feature>
<feature type="region of interest" description="Disordered" evidence="1">
    <location>
        <begin position="164"/>
        <end position="207"/>
    </location>
</feature>
<name>A0ABQ5KN11_9EUKA</name>
<feature type="compositionally biased region" description="Basic and acidic residues" evidence="1">
    <location>
        <begin position="168"/>
        <end position="188"/>
    </location>
</feature>
<proteinExistence type="predicted"/>
<dbReference type="EMBL" id="BQXS01002628">
    <property type="protein sequence ID" value="GKT32684.1"/>
    <property type="molecule type" value="Genomic_DNA"/>
</dbReference>
<feature type="non-terminal residue" evidence="2">
    <location>
        <position position="1"/>
    </location>
</feature>
<feature type="non-terminal residue" evidence="2">
    <location>
        <position position="336"/>
    </location>
</feature>
<evidence type="ECO:0000313" key="2">
    <source>
        <dbReference type="EMBL" id="GKT32684.1"/>
    </source>
</evidence>
<feature type="region of interest" description="Disordered" evidence="1">
    <location>
        <begin position="1"/>
        <end position="148"/>
    </location>
</feature>